<protein>
    <recommendedName>
        <fullName evidence="3 9">DNA repair protein RecN</fullName>
    </recommendedName>
    <alternativeName>
        <fullName evidence="8 9">Recombination protein N</fullName>
    </alternativeName>
</protein>
<dbReference type="GO" id="GO:0006302">
    <property type="term" value="P:double-strand break repair"/>
    <property type="evidence" value="ECO:0007669"/>
    <property type="project" value="InterPro"/>
</dbReference>
<dbReference type="Pfam" id="PF13476">
    <property type="entry name" value="AAA_23"/>
    <property type="match status" value="1"/>
</dbReference>
<evidence type="ECO:0000256" key="9">
    <source>
        <dbReference type="PIRNR" id="PIRNR003128"/>
    </source>
</evidence>
<dbReference type="GO" id="GO:0006310">
    <property type="term" value="P:DNA recombination"/>
    <property type="evidence" value="ECO:0007669"/>
    <property type="project" value="InterPro"/>
</dbReference>
<gene>
    <name evidence="12" type="ORF">CEE37_03555</name>
</gene>
<dbReference type="EMBL" id="NJBN01000002">
    <property type="protein sequence ID" value="TKJ41655.1"/>
    <property type="molecule type" value="Genomic_DNA"/>
</dbReference>
<keyword evidence="7 9" id="KW-0234">DNA repair</keyword>
<keyword evidence="6" id="KW-0067">ATP-binding</keyword>
<dbReference type="PIRSF" id="PIRSF003128">
    <property type="entry name" value="RecN"/>
    <property type="match status" value="1"/>
</dbReference>
<reference evidence="12 13" key="1">
    <citation type="submission" date="2017-06" db="EMBL/GenBank/DDBJ databases">
        <title>Novel microbial phyla capable of carbon fixation and sulfur reduction in deep-sea sediments.</title>
        <authorList>
            <person name="Huang J."/>
            <person name="Baker B."/>
            <person name="Wang Y."/>
        </authorList>
    </citation>
    <scope>NUCLEOTIDE SEQUENCE [LARGE SCALE GENOMIC DNA]</scope>
    <source>
        <strain evidence="12">B3_LCP</strain>
    </source>
</reference>
<evidence type="ECO:0000256" key="8">
    <source>
        <dbReference type="ARBA" id="ARBA00033408"/>
    </source>
</evidence>
<evidence type="ECO:0000256" key="10">
    <source>
        <dbReference type="SAM" id="Coils"/>
    </source>
</evidence>
<dbReference type="GO" id="GO:0009432">
    <property type="term" value="P:SOS response"/>
    <property type="evidence" value="ECO:0007669"/>
    <property type="project" value="TreeGrafter"/>
</dbReference>
<evidence type="ECO:0000256" key="1">
    <source>
        <dbReference type="ARBA" id="ARBA00003618"/>
    </source>
</evidence>
<dbReference type="InterPro" id="IPR004604">
    <property type="entry name" value="DNA_recomb/repair_RecN"/>
</dbReference>
<dbReference type="AlphaFoldDB" id="A0A532V396"/>
<dbReference type="InterPro" id="IPR038729">
    <property type="entry name" value="Rad50/SbcC_AAA"/>
</dbReference>
<feature type="coiled-coil region" evidence="10">
    <location>
        <begin position="345"/>
        <end position="401"/>
    </location>
</feature>
<evidence type="ECO:0000256" key="4">
    <source>
        <dbReference type="ARBA" id="ARBA00022741"/>
    </source>
</evidence>
<evidence type="ECO:0000256" key="3">
    <source>
        <dbReference type="ARBA" id="ARBA00021315"/>
    </source>
</evidence>
<accession>A0A532V396</accession>
<evidence type="ECO:0000256" key="7">
    <source>
        <dbReference type="ARBA" id="ARBA00023204"/>
    </source>
</evidence>
<comment type="caution">
    <text evidence="12">The sequence shown here is derived from an EMBL/GenBank/DDBJ whole genome shotgun (WGS) entry which is preliminary data.</text>
</comment>
<feature type="coiled-coil region" evidence="10">
    <location>
        <begin position="179"/>
        <end position="220"/>
    </location>
</feature>
<keyword evidence="5 9" id="KW-0227">DNA damage</keyword>
<dbReference type="InterPro" id="IPR027417">
    <property type="entry name" value="P-loop_NTPase"/>
</dbReference>
<dbReference type="PANTHER" id="PTHR11059:SF0">
    <property type="entry name" value="DNA REPAIR PROTEIN RECN"/>
    <property type="match status" value="1"/>
</dbReference>
<sequence>MVHQRWERWQLFISDMLKKLLIKNYTVIEQAEIHFQPGLNVITGETGAGKSLLLDAIGSLIGERRGGFPIRTGSDRAYIEAEFDSRSQSVLTGWLKTHGFSVDLPVILRREFYKDGNTASSRTRVFINDSPATVALVRELGILLMDMHGQHEVVTLFDRNRQLSLLDSFSGNTKFLSKYQGTFGELHKLKEKHKNLQDEINDARDGRDALKRKAEELEQLSPQPQEIVQIEKELDRLENSEKIFDLCREMCDLLNEKPGSAVEKLSDTIHLLPDLYPYYAELKDWDGQLQTIRSTITELNRSLLEISRDVSHDPGRVEKLRQRLMLLTGFLKRWNCPGDDPCNIAEETKRKLDELNRREQELRLTVKEISSTESVLLKAGIELSKHRKKAASALIEQVEERLASIGMEKARFSVAFEALQMDKPYEDGLDRIDFTFSPNAKLPHQVLKKVASGGELSRILLALKGSLAGIDGVETLAFDEIDQGISGRMAHMVGLELLNLARNHQMIVVTHLPQIASLGDLHLSVCQESSSGAATVNVLDGEERIVELASLLAATGISDSALQNAREMFETAQNLKSAS</sequence>
<organism evidence="12 13">
    <name type="scientific">candidate division LCP-89 bacterium B3_LCP</name>
    <dbReference type="NCBI Taxonomy" id="2012998"/>
    <lineage>
        <taxon>Bacteria</taxon>
        <taxon>Pseudomonadati</taxon>
        <taxon>Bacteria division LCP-89</taxon>
    </lineage>
</organism>
<dbReference type="Gene3D" id="3.40.50.300">
    <property type="entry name" value="P-loop containing nucleotide triphosphate hydrolases"/>
    <property type="match status" value="2"/>
</dbReference>
<evidence type="ECO:0000313" key="12">
    <source>
        <dbReference type="EMBL" id="TKJ41655.1"/>
    </source>
</evidence>
<evidence type="ECO:0000313" key="13">
    <source>
        <dbReference type="Proteomes" id="UP000319619"/>
    </source>
</evidence>
<evidence type="ECO:0000259" key="11">
    <source>
        <dbReference type="Pfam" id="PF13476"/>
    </source>
</evidence>
<feature type="domain" description="Rad50/SbcC-type AAA" evidence="11">
    <location>
        <begin position="19"/>
        <end position="301"/>
    </location>
</feature>
<dbReference type="GO" id="GO:0043590">
    <property type="term" value="C:bacterial nucleoid"/>
    <property type="evidence" value="ECO:0007669"/>
    <property type="project" value="TreeGrafter"/>
</dbReference>
<name>A0A532V396_UNCL8</name>
<dbReference type="SUPFAM" id="SSF52540">
    <property type="entry name" value="P-loop containing nucleoside triphosphate hydrolases"/>
    <property type="match status" value="2"/>
</dbReference>
<evidence type="ECO:0000256" key="5">
    <source>
        <dbReference type="ARBA" id="ARBA00022763"/>
    </source>
</evidence>
<keyword evidence="4" id="KW-0547">Nucleotide-binding</keyword>
<keyword evidence="10" id="KW-0175">Coiled coil</keyword>
<dbReference type="PANTHER" id="PTHR11059">
    <property type="entry name" value="DNA REPAIR PROTEIN RECN"/>
    <property type="match status" value="1"/>
</dbReference>
<comment type="function">
    <text evidence="1 9">May be involved in recombinational repair of damaged DNA.</text>
</comment>
<proteinExistence type="inferred from homology"/>
<evidence type="ECO:0000256" key="6">
    <source>
        <dbReference type="ARBA" id="ARBA00022840"/>
    </source>
</evidence>
<dbReference type="Proteomes" id="UP000319619">
    <property type="component" value="Unassembled WGS sequence"/>
</dbReference>
<dbReference type="GO" id="GO:0005524">
    <property type="term" value="F:ATP binding"/>
    <property type="evidence" value="ECO:0007669"/>
    <property type="project" value="UniProtKB-KW"/>
</dbReference>
<comment type="similarity">
    <text evidence="2 9">Belongs to the RecN family.</text>
</comment>
<evidence type="ECO:0000256" key="2">
    <source>
        <dbReference type="ARBA" id="ARBA00009441"/>
    </source>
</evidence>
<dbReference type="CDD" id="cd03241">
    <property type="entry name" value="ABC_RecN"/>
    <property type="match status" value="1"/>
</dbReference>
<dbReference type="GO" id="GO:0016887">
    <property type="term" value="F:ATP hydrolysis activity"/>
    <property type="evidence" value="ECO:0007669"/>
    <property type="project" value="InterPro"/>
</dbReference>